<feature type="transmembrane region" description="Helical" evidence="1">
    <location>
        <begin position="296"/>
        <end position="316"/>
    </location>
</feature>
<dbReference type="RefSeq" id="WP_344149614.1">
    <property type="nucleotide sequence ID" value="NZ_BAAAQR010000003.1"/>
</dbReference>
<evidence type="ECO:0000256" key="1">
    <source>
        <dbReference type="SAM" id="Phobius"/>
    </source>
</evidence>
<evidence type="ECO:0000313" key="3">
    <source>
        <dbReference type="Proteomes" id="UP001501771"/>
    </source>
</evidence>
<accession>A0ABP5L7H3</accession>
<feature type="transmembrane region" description="Helical" evidence="1">
    <location>
        <begin position="322"/>
        <end position="342"/>
    </location>
</feature>
<reference evidence="3" key="1">
    <citation type="journal article" date="2019" name="Int. J. Syst. Evol. Microbiol.">
        <title>The Global Catalogue of Microorganisms (GCM) 10K type strain sequencing project: providing services to taxonomists for standard genome sequencing and annotation.</title>
        <authorList>
            <consortium name="The Broad Institute Genomics Platform"/>
            <consortium name="The Broad Institute Genome Sequencing Center for Infectious Disease"/>
            <person name="Wu L."/>
            <person name="Ma J."/>
        </authorList>
    </citation>
    <scope>NUCLEOTIDE SEQUENCE [LARGE SCALE GENOMIC DNA]</scope>
    <source>
        <strain evidence="3">JCM 16022</strain>
    </source>
</reference>
<feature type="transmembrane region" description="Helical" evidence="1">
    <location>
        <begin position="63"/>
        <end position="85"/>
    </location>
</feature>
<dbReference type="EMBL" id="BAAAQR010000003">
    <property type="protein sequence ID" value="GAA2142925.1"/>
    <property type="molecule type" value="Genomic_DNA"/>
</dbReference>
<organism evidence="2 3">
    <name type="scientific">Nocardioides koreensis</name>
    <dbReference type="NCBI Taxonomy" id="433651"/>
    <lineage>
        <taxon>Bacteria</taxon>
        <taxon>Bacillati</taxon>
        <taxon>Actinomycetota</taxon>
        <taxon>Actinomycetes</taxon>
        <taxon>Propionibacteriales</taxon>
        <taxon>Nocardioidaceae</taxon>
        <taxon>Nocardioides</taxon>
    </lineage>
</organism>
<feature type="transmembrane region" description="Helical" evidence="1">
    <location>
        <begin position="266"/>
        <end position="284"/>
    </location>
</feature>
<keyword evidence="1" id="KW-0472">Membrane</keyword>
<proteinExistence type="predicted"/>
<dbReference type="Proteomes" id="UP001501771">
    <property type="component" value="Unassembled WGS sequence"/>
</dbReference>
<comment type="caution">
    <text evidence="2">The sequence shown here is derived from an EMBL/GenBank/DDBJ whole genome shotgun (WGS) entry which is preliminary data.</text>
</comment>
<keyword evidence="3" id="KW-1185">Reference proteome</keyword>
<evidence type="ECO:0000313" key="2">
    <source>
        <dbReference type="EMBL" id="GAA2142925.1"/>
    </source>
</evidence>
<sequence>MSGIDYVFVAVVGARFLLPLLIPRYPLPAVVGCLVLDGIDQSVFQWFGYDPPGYQSYDKAMDVYYLAIAYLATLRNWAALPAYAVGRFLYFYRLVGVVVFELTQLRAMLLLFPNTFEYFFIAYEAWRTRWQTVRITLRHWVVVAALIWVVVKLPQEYWLHVAQLDVTDTLAEYDWAWPLLISLILLLVAILWFVVRPRLPEPDWSLRLAADPLPEAIDTAAEQAAWRAASGTVVSGATFEKVMLLGLISVIYAQTLPGIHASNLQLFVGVGGFVVLNAAITLAVARRGRSIESAGLAFAARLLVSIGIVAVARLFLGSDASAWNTVFFLALISLITTLHDRWQPVLDYRRRAAAPPANAVPAREAGA</sequence>
<feature type="transmembrane region" description="Helical" evidence="1">
    <location>
        <begin position="105"/>
        <end position="123"/>
    </location>
</feature>
<name>A0ABP5L7H3_9ACTN</name>
<keyword evidence="1" id="KW-1133">Transmembrane helix</keyword>
<feature type="transmembrane region" description="Helical" evidence="1">
    <location>
        <begin position="175"/>
        <end position="195"/>
    </location>
</feature>
<feature type="transmembrane region" description="Helical" evidence="1">
    <location>
        <begin position="135"/>
        <end position="155"/>
    </location>
</feature>
<feature type="transmembrane region" description="Helical" evidence="1">
    <location>
        <begin position="242"/>
        <end position="260"/>
    </location>
</feature>
<protein>
    <submittedName>
        <fullName evidence="2">Uncharacterized protein</fullName>
    </submittedName>
</protein>
<gene>
    <name evidence="2" type="ORF">GCM10009844_14680</name>
</gene>
<keyword evidence="1" id="KW-0812">Transmembrane</keyword>